<dbReference type="AlphaFoldDB" id="A0A3P3U945"/>
<evidence type="ECO:0000259" key="1">
    <source>
        <dbReference type="Pfam" id="PF01590"/>
    </source>
</evidence>
<dbReference type="Gene3D" id="3.30.450.40">
    <property type="match status" value="1"/>
</dbReference>
<dbReference type="OrthoDB" id="2607391at2"/>
<dbReference type="InterPro" id="IPR003018">
    <property type="entry name" value="GAF"/>
</dbReference>
<protein>
    <submittedName>
        <fullName evidence="2">GAF domain-containing protein</fullName>
    </submittedName>
</protein>
<accession>A0A3P3U945</accession>
<dbReference type="Pfam" id="PF01590">
    <property type="entry name" value="GAF"/>
    <property type="match status" value="1"/>
</dbReference>
<comment type="caution">
    <text evidence="2">The sequence shown here is derived from an EMBL/GenBank/DDBJ whole genome shotgun (WGS) entry which is preliminary data.</text>
</comment>
<evidence type="ECO:0000313" key="3">
    <source>
        <dbReference type="Proteomes" id="UP000267017"/>
    </source>
</evidence>
<feature type="domain" description="GAF" evidence="1">
    <location>
        <begin position="66"/>
        <end position="136"/>
    </location>
</feature>
<sequence length="144" mass="16355">MERLALLFEALERLTGVADIAYHEIREGRLNPVLKTKTDHLGVERWKSVHAQNPVYIEHDRLLRELMVHPETAAVVQDVKNDSRSADEFFLFGIDSIMVIPVMQDGAVQGIVVVASIGKLHFFSAKEIERAEALVNEYRDAFQL</sequence>
<gene>
    <name evidence="2" type="ORF">EHV15_30990</name>
</gene>
<dbReference type="InterPro" id="IPR029016">
    <property type="entry name" value="GAF-like_dom_sf"/>
</dbReference>
<dbReference type="Proteomes" id="UP000267017">
    <property type="component" value="Unassembled WGS sequence"/>
</dbReference>
<name>A0A3P3U945_9BACL</name>
<dbReference type="EMBL" id="RRCN01000001">
    <property type="protein sequence ID" value="RRJ66865.1"/>
    <property type="molecule type" value="Genomic_DNA"/>
</dbReference>
<proteinExistence type="predicted"/>
<organism evidence="2 3">
    <name type="scientific">Paenibacillus oralis</name>
    <dbReference type="NCBI Taxonomy" id="2490856"/>
    <lineage>
        <taxon>Bacteria</taxon>
        <taxon>Bacillati</taxon>
        <taxon>Bacillota</taxon>
        <taxon>Bacilli</taxon>
        <taxon>Bacillales</taxon>
        <taxon>Paenibacillaceae</taxon>
        <taxon>Paenibacillus</taxon>
    </lineage>
</organism>
<keyword evidence="3" id="KW-1185">Reference proteome</keyword>
<reference evidence="2 3" key="1">
    <citation type="submission" date="2018-11" db="EMBL/GenBank/DDBJ databases">
        <title>Genome sequencing of Paenibacillus sp. KCOM 3021 (= ChDC PVNT-B20).</title>
        <authorList>
            <person name="Kook J.-K."/>
            <person name="Park S.-N."/>
            <person name="Lim Y.K."/>
        </authorList>
    </citation>
    <scope>NUCLEOTIDE SEQUENCE [LARGE SCALE GENOMIC DNA]</scope>
    <source>
        <strain evidence="2 3">KCOM 3021</strain>
    </source>
</reference>
<evidence type="ECO:0000313" key="2">
    <source>
        <dbReference type="EMBL" id="RRJ66865.1"/>
    </source>
</evidence>
<dbReference type="RefSeq" id="WP_128634649.1">
    <property type="nucleotide sequence ID" value="NZ_RRCN01000001.1"/>
</dbReference>
<dbReference type="SUPFAM" id="SSF55781">
    <property type="entry name" value="GAF domain-like"/>
    <property type="match status" value="1"/>
</dbReference>